<evidence type="ECO:0000313" key="15">
    <source>
        <dbReference type="EMBL" id="BCR35444.1"/>
    </source>
</evidence>
<dbReference type="GO" id="GO:0045259">
    <property type="term" value="C:proton-transporting ATP synthase complex"/>
    <property type="evidence" value="ECO:0007669"/>
    <property type="project" value="UniProtKB-KW"/>
</dbReference>
<dbReference type="GO" id="GO:0005886">
    <property type="term" value="C:plasma membrane"/>
    <property type="evidence" value="ECO:0007669"/>
    <property type="project" value="UniProtKB-SubCell"/>
</dbReference>
<keyword evidence="5 13" id="KW-0812">Transmembrane</keyword>
<keyword evidence="8 13" id="KW-0406">Ion transport</keyword>
<dbReference type="PANTHER" id="PTHR33445">
    <property type="entry name" value="ATP SYNTHASE SUBUNIT B', CHLOROPLASTIC"/>
    <property type="match status" value="1"/>
</dbReference>
<dbReference type="GO" id="GO:0046961">
    <property type="term" value="F:proton-transporting ATPase activity, rotational mechanism"/>
    <property type="evidence" value="ECO:0007669"/>
    <property type="project" value="TreeGrafter"/>
</dbReference>
<evidence type="ECO:0000256" key="13">
    <source>
        <dbReference type="HAMAP-Rule" id="MF_01398"/>
    </source>
</evidence>
<evidence type="ECO:0000256" key="11">
    <source>
        <dbReference type="ARBA" id="ARBA00025198"/>
    </source>
</evidence>
<keyword evidence="16" id="KW-1185">Reference proteome</keyword>
<evidence type="ECO:0000256" key="2">
    <source>
        <dbReference type="ARBA" id="ARBA00022448"/>
    </source>
</evidence>
<dbReference type="NCBIfam" id="TIGR01144">
    <property type="entry name" value="ATP_synt_b"/>
    <property type="match status" value="1"/>
</dbReference>
<evidence type="ECO:0000256" key="4">
    <source>
        <dbReference type="ARBA" id="ARBA00022547"/>
    </source>
</evidence>
<keyword evidence="4 13" id="KW-0138">CF(0)</keyword>
<evidence type="ECO:0000256" key="1">
    <source>
        <dbReference type="ARBA" id="ARBA00005513"/>
    </source>
</evidence>
<dbReference type="InterPro" id="IPR005864">
    <property type="entry name" value="ATP_synth_F0_bsu_bac"/>
</dbReference>
<dbReference type="EMBL" id="AP024412">
    <property type="protein sequence ID" value="BCR35444.1"/>
    <property type="molecule type" value="Genomic_DNA"/>
</dbReference>
<evidence type="ECO:0000313" key="16">
    <source>
        <dbReference type="Proteomes" id="UP000620133"/>
    </source>
</evidence>
<keyword evidence="6 13" id="KW-0375">Hydrogen ion transport</keyword>
<feature type="transmembrane region" description="Helical" evidence="13">
    <location>
        <begin position="25"/>
        <end position="45"/>
    </location>
</feature>
<evidence type="ECO:0000256" key="9">
    <source>
        <dbReference type="ARBA" id="ARBA00023136"/>
    </source>
</evidence>
<comment type="similarity">
    <text evidence="1 13 14">Belongs to the ATPase B chain family.</text>
</comment>
<comment type="subcellular location">
    <subcellularLocation>
        <location evidence="13">Cell membrane</location>
        <topology evidence="13">Single-pass membrane protein</topology>
    </subcellularLocation>
    <subcellularLocation>
        <location evidence="12">Endomembrane system</location>
        <topology evidence="12">Single-pass membrane protein</topology>
    </subcellularLocation>
</comment>
<dbReference type="CDD" id="cd06503">
    <property type="entry name" value="ATP-synt_Fo_b"/>
    <property type="match status" value="1"/>
</dbReference>
<keyword evidence="3 13" id="KW-1003">Cell membrane</keyword>
<dbReference type="KEGG" id="manr:MPAN_003370"/>
<comment type="subunit">
    <text evidence="13">F-type ATPases have 2 components, F(1) - the catalytic core - and F(0) - the membrane proton channel. F(1) has five subunits: alpha(3), beta(3), gamma(1), delta(1), epsilon(1). F(0) has three main subunits: a(1), b(2) and c(10-14). The alpha and beta chains form an alternating ring which encloses part of the gamma chain. F(1) is attached to F(0) by a central stalk formed by the gamma and epsilon chains, while a peripheral stalk is formed by the delta and b chains.</text>
</comment>
<evidence type="ECO:0000256" key="5">
    <source>
        <dbReference type="ARBA" id="ARBA00022692"/>
    </source>
</evidence>
<protein>
    <recommendedName>
        <fullName evidence="13">ATP synthase subunit b</fullName>
    </recommendedName>
    <alternativeName>
        <fullName evidence="13">ATP synthase F(0) sector subunit b</fullName>
    </alternativeName>
    <alternativeName>
        <fullName evidence="13">ATPase subunit I</fullName>
    </alternativeName>
    <alternativeName>
        <fullName evidence="13">F-type ATPase subunit b</fullName>
        <shortName evidence="13">F-ATPase subunit b</shortName>
    </alternativeName>
</protein>
<keyword evidence="2 13" id="KW-0813">Transport</keyword>
<reference evidence="15" key="1">
    <citation type="submission" date="2021-01" db="EMBL/GenBank/DDBJ databases">
        <title>Draft genome sequence of Acholeplasmataceae bacterium strain Mahy22.</title>
        <authorList>
            <person name="Watanabe M."/>
            <person name="Kojima H."/>
            <person name="Fukui M."/>
        </authorList>
    </citation>
    <scope>NUCLEOTIDE SEQUENCE</scope>
    <source>
        <strain evidence="15">Mahy22</strain>
    </source>
</reference>
<dbReference type="RefSeq" id="WP_176239643.1">
    <property type="nucleotide sequence ID" value="NZ_AP024412.1"/>
</dbReference>
<name>A0A7U9TI64_9MOLU</name>
<dbReference type="HAMAP" id="MF_01398">
    <property type="entry name" value="ATP_synth_b_bprime"/>
    <property type="match status" value="1"/>
</dbReference>
<dbReference type="Pfam" id="PF00430">
    <property type="entry name" value="ATP-synt_B"/>
    <property type="match status" value="1"/>
</dbReference>
<dbReference type="GO" id="GO:0046933">
    <property type="term" value="F:proton-transporting ATP synthase activity, rotational mechanism"/>
    <property type="evidence" value="ECO:0007669"/>
    <property type="project" value="UniProtKB-UniRule"/>
</dbReference>
<keyword evidence="10 13" id="KW-0066">ATP synthesis</keyword>
<organism evidence="15 16">
    <name type="scientific">Mariniplasma anaerobium</name>
    <dbReference type="NCBI Taxonomy" id="2735436"/>
    <lineage>
        <taxon>Bacteria</taxon>
        <taxon>Bacillati</taxon>
        <taxon>Mycoplasmatota</taxon>
        <taxon>Mollicutes</taxon>
        <taxon>Acholeplasmatales</taxon>
        <taxon>Acholeplasmataceae</taxon>
        <taxon>Mariniplasma</taxon>
    </lineage>
</organism>
<evidence type="ECO:0000256" key="3">
    <source>
        <dbReference type="ARBA" id="ARBA00022475"/>
    </source>
</evidence>
<evidence type="ECO:0000256" key="10">
    <source>
        <dbReference type="ARBA" id="ARBA00023310"/>
    </source>
</evidence>
<evidence type="ECO:0000256" key="14">
    <source>
        <dbReference type="RuleBase" id="RU003848"/>
    </source>
</evidence>
<comment type="function">
    <text evidence="13">Component of the F(0) channel, it forms part of the peripheral stalk, linking F(1) to F(0).</text>
</comment>
<dbReference type="InterPro" id="IPR050059">
    <property type="entry name" value="ATP_synthase_B_chain"/>
</dbReference>
<sequence>MNEIFDQITEMVEEGLYSVVNDPGIVILNILALLVLLFFVRTFLWKKVTAFLDKRQIALSEAIDQADQERQIAKSLQEKSLKEYEGMKEETRQLKDKLTQEAYKEQEKLITSAKEEVKRRLEQAEKDVEYEISQANEDIKQSIKEIAFSAASKIVKREIDQAVHQDIIDEILDEREI</sequence>
<evidence type="ECO:0000256" key="12">
    <source>
        <dbReference type="ARBA" id="ARBA00037847"/>
    </source>
</evidence>
<dbReference type="InterPro" id="IPR002146">
    <property type="entry name" value="ATP_synth_b/b'su_bac/chlpt"/>
</dbReference>
<keyword evidence="7 13" id="KW-1133">Transmembrane helix</keyword>
<dbReference type="AlphaFoldDB" id="A0A7U9TI64"/>
<evidence type="ECO:0000256" key="6">
    <source>
        <dbReference type="ARBA" id="ARBA00022781"/>
    </source>
</evidence>
<evidence type="ECO:0000256" key="7">
    <source>
        <dbReference type="ARBA" id="ARBA00022989"/>
    </source>
</evidence>
<dbReference type="GO" id="GO:0012505">
    <property type="term" value="C:endomembrane system"/>
    <property type="evidence" value="ECO:0007669"/>
    <property type="project" value="UniProtKB-SubCell"/>
</dbReference>
<gene>
    <name evidence="13" type="primary">atpF</name>
    <name evidence="15" type="ORF">MPAN_003370</name>
</gene>
<accession>A0A7U9TI64</accession>
<comment type="function">
    <text evidence="11 13">F(1)F(0) ATP synthase produces ATP from ADP in the presence of a proton or sodium gradient. F-type ATPases consist of two structural domains, F(1) containing the extramembraneous catalytic core and F(0) containing the membrane proton channel, linked together by a central stalk and a peripheral stalk. During catalysis, ATP synthesis in the catalytic domain of F(1) is coupled via a rotary mechanism of the central stalk subunits to proton translocation.</text>
</comment>
<proteinExistence type="inferred from homology"/>
<dbReference type="PANTHER" id="PTHR33445:SF1">
    <property type="entry name" value="ATP SYNTHASE SUBUNIT B"/>
    <property type="match status" value="1"/>
</dbReference>
<dbReference type="Proteomes" id="UP000620133">
    <property type="component" value="Chromosome"/>
</dbReference>
<keyword evidence="9 13" id="KW-0472">Membrane</keyword>
<evidence type="ECO:0000256" key="8">
    <source>
        <dbReference type="ARBA" id="ARBA00023065"/>
    </source>
</evidence>